<dbReference type="Proteomes" id="UP000184251">
    <property type="component" value="Unassembled WGS sequence"/>
</dbReference>
<feature type="chain" id="PRO_5012522152" description="Lipoprotein" evidence="1">
    <location>
        <begin position="22"/>
        <end position="163"/>
    </location>
</feature>
<dbReference type="OrthoDB" id="1815708at2"/>
<dbReference type="EMBL" id="FQTU01000014">
    <property type="protein sequence ID" value="SHF09498.1"/>
    <property type="molecule type" value="Genomic_DNA"/>
</dbReference>
<dbReference type="AlphaFoldDB" id="A0A1M4YUV3"/>
<evidence type="ECO:0008006" key="4">
    <source>
        <dbReference type="Google" id="ProtNLM"/>
    </source>
</evidence>
<proteinExistence type="predicted"/>
<dbReference type="RefSeq" id="WP_073271326.1">
    <property type="nucleotide sequence ID" value="NZ_FQTU01000014.1"/>
</dbReference>
<gene>
    <name evidence="2" type="ORF">SAMN02746064_01864</name>
</gene>
<feature type="signal peptide" evidence="1">
    <location>
        <begin position="1"/>
        <end position="21"/>
    </location>
</feature>
<name>A0A1M4YUV3_9FIRM</name>
<protein>
    <recommendedName>
        <fullName evidence="4">Lipoprotein</fullName>
    </recommendedName>
</protein>
<accession>A0A1M4YUV3</accession>
<reference evidence="2 3" key="1">
    <citation type="submission" date="2016-11" db="EMBL/GenBank/DDBJ databases">
        <authorList>
            <person name="Jaros S."/>
            <person name="Januszkiewicz K."/>
            <person name="Wedrychowicz H."/>
        </authorList>
    </citation>
    <scope>NUCLEOTIDE SEQUENCE [LARGE SCALE GENOMIC DNA]</scope>
    <source>
        <strain evidence="2 3">DSM 14828</strain>
    </source>
</reference>
<dbReference type="STRING" id="1120975.SAMN02746064_01864"/>
<dbReference type="PROSITE" id="PS51257">
    <property type="entry name" value="PROKAR_LIPOPROTEIN"/>
    <property type="match status" value="1"/>
</dbReference>
<sequence>MKKFMLSIIILSMVLSSTACFSPDEPDETVASLDTAEYRAQWSEDYEYDVPIEIDSYANFEIFLSDHPQQDLEIEELTLKFNEEFFVNNLIYAYVKSEPSGSNELEADKAVLENGTLILKMDRYVPEIGTTDMAARVCIFALSRETMTQVSTVIGLITETERE</sequence>
<keyword evidence="1" id="KW-0732">Signal</keyword>
<evidence type="ECO:0000313" key="3">
    <source>
        <dbReference type="Proteomes" id="UP000184251"/>
    </source>
</evidence>
<organism evidence="2 3">
    <name type="scientific">Alkalibacter saccharofermentans DSM 14828</name>
    <dbReference type="NCBI Taxonomy" id="1120975"/>
    <lineage>
        <taxon>Bacteria</taxon>
        <taxon>Bacillati</taxon>
        <taxon>Bacillota</taxon>
        <taxon>Clostridia</taxon>
        <taxon>Eubacteriales</taxon>
        <taxon>Eubacteriaceae</taxon>
        <taxon>Alkalibacter</taxon>
    </lineage>
</organism>
<keyword evidence="3" id="KW-1185">Reference proteome</keyword>
<evidence type="ECO:0000256" key="1">
    <source>
        <dbReference type="SAM" id="SignalP"/>
    </source>
</evidence>
<evidence type="ECO:0000313" key="2">
    <source>
        <dbReference type="EMBL" id="SHF09498.1"/>
    </source>
</evidence>